<evidence type="ECO:0000313" key="3">
    <source>
        <dbReference type="Proteomes" id="UP000642125"/>
    </source>
</evidence>
<evidence type="ECO:0008006" key="4">
    <source>
        <dbReference type="Google" id="ProtNLM"/>
    </source>
</evidence>
<feature type="compositionally biased region" description="Basic and acidic residues" evidence="1">
    <location>
        <begin position="100"/>
        <end position="110"/>
    </location>
</feature>
<keyword evidence="3" id="KW-1185">Reference proteome</keyword>
<dbReference type="AlphaFoldDB" id="A0A919PEJ0"/>
<evidence type="ECO:0000256" key="1">
    <source>
        <dbReference type="SAM" id="MobiDB-lite"/>
    </source>
</evidence>
<dbReference type="Proteomes" id="UP000642125">
    <property type="component" value="Unassembled WGS sequence"/>
</dbReference>
<organism evidence="2 3">
    <name type="scientific">Cellulomonas pakistanensis</name>
    <dbReference type="NCBI Taxonomy" id="992287"/>
    <lineage>
        <taxon>Bacteria</taxon>
        <taxon>Bacillati</taxon>
        <taxon>Actinomycetota</taxon>
        <taxon>Actinomycetes</taxon>
        <taxon>Micrococcales</taxon>
        <taxon>Cellulomonadaceae</taxon>
        <taxon>Cellulomonas</taxon>
    </lineage>
</organism>
<proteinExistence type="predicted"/>
<evidence type="ECO:0000313" key="2">
    <source>
        <dbReference type="EMBL" id="GIG37444.1"/>
    </source>
</evidence>
<protein>
    <recommendedName>
        <fullName evidence="4">NERD domain-containing protein</fullName>
    </recommendedName>
</protein>
<name>A0A919PEJ0_9CELL</name>
<feature type="compositionally biased region" description="Basic and acidic residues" evidence="1">
    <location>
        <begin position="140"/>
        <end position="154"/>
    </location>
</feature>
<feature type="region of interest" description="Disordered" evidence="1">
    <location>
        <begin position="95"/>
        <end position="154"/>
    </location>
</feature>
<accession>A0A919PEJ0</accession>
<gene>
    <name evidence="2" type="ORF">Cpa01nite_28250</name>
</gene>
<comment type="caution">
    <text evidence="2">The sequence shown here is derived from an EMBL/GenBank/DDBJ whole genome shotgun (WGS) entry which is preliminary data.</text>
</comment>
<feature type="compositionally biased region" description="Low complexity" evidence="1">
    <location>
        <begin position="122"/>
        <end position="135"/>
    </location>
</feature>
<reference evidence="2" key="1">
    <citation type="submission" date="2021-01" db="EMBL/GenBank/DDBJ databases">
        <title>Whole genome shotgun sequence of Cellulomonas pakistanensis NBRC 110800.</title>
        <authorList>
            <person name="Komaki H."/>
            <person name="Tamura T."/>
        </authorList>
    </citation>
    <scope>NUCLEOTIDE SEQUENCE</scope>
    <source>
        <strain evidence="2">NBRC 110800</strain>
    </source>
</reference>
<dbReference type="EMBL" id="BONO01000023">
    <property type="protein sequence ID" value="GIG37444.1"/>
    <property type="molecule type" value="Genomic_DNA"/>
</dbReference>
<sequence length="317" mass="33672">MWGRGARMLQGKRSDADIPDVEQALIVRRWRRYGADRLYVTAETGAPLGSVDLATGEVAVEADAAALEGEGLEQAVRGAAQAYLRADVPELVVPTADVVPEERPEPEPRPRGRRARRDVAPEADPVPGTAGAPAPRGRHRADDLVSPRADAEPRGLRESLCDRLDRLMLEGWHVLHDVPVGRQGSVVAHLLVGPPGAFAVAERAAAESGPEHFVLDSRHLSADGRGVPDLRDVRLTGARAGSLLRAAVGSPVAVRGVLVVHGTVEVLAPSPYDALVLADEAVPDAFTSMAARWSPGRVDAVAAIARRRSTWALSRAV</sequence>